<keyword evidence="4" id="KW-1185">Reference proteome</keyword>
<keyword evidence="1" id="KW-0175">Coiled coil</keyword>
<feature type="compositionally biased region" description="Low complexity" evidence="2">
    <location>
        <begin position="305"/>
        <end position="329"/>
    </location>
</feature>
<dbReference type="GeneID" id="25266703"/>
<accession>A0A066VAC5</accession>
<reference evidence="3 4" key="1">
    <citation type="submission" date="2014-05" db="EMBL/GenBank/DDBJ databases">
        <title>Draft genome sequence of a rare smut relative, Tilletiaria anomala UBC 951.</title>
        <authorList>
            <consortium name="DOE Joint Genome Institute"/>
            <person name="Toome M."/>
            <person name="Kuo A."/>
            <person name="Henrissat B."/>
            <person name="Lipzen A."/>
            <person name="Tritt A."/>
            <person name="Yoshinaga Y."/>
            <person name="Zane M."/>
            <person name="Barry K."/>
            <person name="Grigoriev I.V."/>
            <person name="Spatafora J.W."/>
            <person name="Aimea M.C."/>
        </authorList>
    </citation>
    <scope>NUCLEOTIDE SEQUENCE [LARGE SCALE GENOMIC DNA]</scope>
    <source>
        <strain evidence="3 4">UBC 951</strain>
    </source>
</reference>
<feature type="compositionally biased region" description="Basic residues" evidence="2">
    <location>
        <begin position="381"/>
        <end position="390"/>
    </location>
</feature>
<proteinExistence type="predicted"/>
<dbReference type="RefSeq" id="XP_013240805.1">
    <property type="nucleotide sequence ID" value="XM_013385351.1"/>
</dbReference>
<feature type="region of interest" description="Disordered" evidence="2">
    <location>
        <begin position="371"/>
        <end position="390"/>
    </location>
</feature>
<evidence type="ECO:0000256" key="1">
    <source>
        <dbReference type="SAM" id="Coils"/>
    </source>
</evidence>
<dbReference type="HOGENOM" id="CLU_604291_0_0_1"/>
<comment type="caution">
    <text evidence="3">The sequence shown here is derived from an EMBL/GenBank/DDBJ whole genome shotgun (WGS) entry which is preliminary data.</text>
</comment>
<feature type="compositionally biased region" description="Polar residues" evidence="2">
    <location>
        <begin position="262"/>
        <end position="275"/>
    </location>
</feature>
<evidence type="ECO:0000313" key="3">
    <source>
        <dbReference type="EMBL" id="KDN38702.1"/>
    </source>
</evidence>
<feature type="compositionally biased region" description="Basic and acidic residues" evidence="2">
    <location>
        <begin position="286"/>
        <end position="303"/>
    </location>
</feature>
<evidence type="ECO:0000313" key="4">
    <source>
        <dbReference type="Proteomes" id="UP000027361"/>
    </source>
</evidence>
<dbReference type="EMBL" id="JMSN01000114">
    <property type="protein sequence ID" value="KDN38702.1"/>
    <property type="molecule type" value="Genomic_DNA"/>
</dbReference>
<dbReference type="Proteomes" id="UP000027361">
    <property type="component" value="Unassembled WGS sequence"/>
</dbReference>
<protein>
    <submittedName>
        <fullName evidence="3">Uncharacterized protein</fullName>
    </submittedName>
</protein>
<sequence length="390" mass="43132">MSFEIIIEEHAGPLPNSAPLLLPTAIDMPPEDPRSLLYILDSQLERLEIEAFEQEIAKAQQVQEQTQAKAKVKAQRQAIAELPLLQEMLENELLLDALGRRTLAVAGFETAPVFHDPFYWYLRKEQSTSYAPPSLNNQVLIIGAYDNDQATFSDAQHSNQTRSLTHLERPAEHYWEPRAPYQHHHHRHLRPACFAHEPEPAHVRDRYEEHALDWLGRELLRARNARARSASDTHQDEQNTAVTKGGGNEGEGFVYVIDDGSVGNTQSVAESSTAHSPPHANVARSDYPRHLPVHDNYDQEAHGDAPTASSASTNVTSSTAPAAESAALADDTKAPTSVPTRTRKLMGSVMDEKEEAVLETTGVPVATEAVVSADSDGPPRKTLKVHDRRT</sequence>
<feature type="coiled-coil region" evidence="1">
    <location>
        <begin position="42"/>
        <end position="69"/>
    </location>
</feature>
<organism evidence="3 4">
    <name type="scientific">Tilletiaria anomala (strain ATCC 24038 / CBS 436.72 / UBC 951)</name>
    <dbReference type="NCBI Taxonomy" id="1037660"/>
    <lineage>
        <taxon>Eukaryota</taxon>
        <taxon>Fungi</taxon>
        <taxon>Dikarya</taxon>
        <taxon>Basidiomycota</taxon>
        <taxon>Ustilaginomycotina</taxon>
        <taxon>Exobasidiomycetes</taxon>
        <taxon>Georgefischeriales</taxon>
        <taxon>Tilletiariaceae</taxon>
        <taxon>Tilletiaria</taxon>
    </lineage>
</organism>
<gene>
    <name evidence="3" type="ORF">K437DRAFT_276204</name>
</gene>
<dbReference type="InParanoid" id="A0A066VAC5"/>
<evidence type="ECO:0000256" key="2">
    <source>
        <dbReference type="SAM" id="MobiDB-lite"/>
    </source>
</evidence>
<feature type="region of interest" description="Disordered" evidence="2">
    <location>
        <begin position="226"/>
        <end position="339"/>
    </location>
</feature>
<dbReference type="AlphaFoldDB" id="A0A066VAC5"/>
<name>A0A066VAC5_TILAU</name>